<dbReference type="PANTHER" id="PTHR37984:SF5">
    <property type="entry name" value="PROTEIN NYNRIN-LIKE"/>
    <property type="match status" value="1"/>
</dbReference>
<evidence type="ECO:0000256" key="1">
    <source>
        <dbReference type="ARBA" id="ARBA00022679"/>
    </source>
</evidence>
<comment type="caution">
    <text evidence="8">The sequence shown here is derived from an EMBL/GenBank/DDBJ whole genome shotgun (WGS) entry which is preliminary data.</text>
</comment>
<organism evidence="8 9">
    <name type="scientific">Cardamine amara subsp. amara</name>
    <dbReference type="NCBI Taxonomy" id="228776"/>
    <lineage>
        <taxon>Eukaryota</taxon>
        <taxon>Viridiplantae</taxon>
        <taxon>Streptophyta</taxon>
        <taxon>Embryophyta</taxon>
        <taxon>Tracheophyta</taxon>
        <taxon>Spermatophyta</taxon>
        <taxon>Magnoliopsida</taxon>
        <taxon>eudicotyledons</taxon>
        <taxon>Gunneridae</taxon>
        <taxon>Pentapetalae</taxon>
        <taxon>rosids</taxon>
        <taxon>malvids</taxon>
        <taxon>Brassicales</taxon>
        <taxon>Brassicaceae</taxon>
        <taxon>Cardamineae</taxon>
        <taxon>Cardamine</taxon>
    </lineage>
</organism>
<dbReference type="Proteomes" id="UP001558713">
    <property type="component" value="Unassembled WGS sequence"/>
</dbReference>
<dbReference type="Gene3D" id="3.10.20.370">
    <property type="match status" value="1"/>
</dbReference>
<dbReference type="GO" id="GO:0003964">
    <property type="term" value="F:RNA-directed DNA polymerase activity"/>
    <property type="evidence" value="ECO:0007669"/>
    <property type="project" value="UniProtKB-KW"/>
</dbReference>
<evidence type="ECO:0000256" key="3">
    <source>
        <dbReference type="ARBA" id="ARBA00022722"/>
    </source>
</evidence>
<evidence type="ECO:0000256" key="6">
    <source>
        <dbReference type="ARBA" id="ARBA00022918"/>
    </source>
</evidence>
<dbReference type="AlphaFoldDB" id="A0ABD1AWJ1"/>
<keyword evidence="3" id="KW-0540">Nuclease</keyword>
<evidence type="ECO:0000313" key="9">
    <source>
        <dbReference type="Proteomes" id="UP001558713"/>
    </source>
</evidence>
<keyword evidence="4" id="KW-0255">Endonuclease</keyword>
<keyword evidence="5" id="KW-0378">Hydrolase</keyword>
<dbReference type="SUPFAM" id="SSF56672">
    <property type="entry name" value="DNA/RNA polymerases"/>
    <property type="match status" value="1"/>
</dbReference>
<dbReference type="InterPro" id="IPR043502">
    <property type="entry name" value="DNA/RNA_pol_sf"/>
</dbReference>
<keyword evidence="1" id="KW-0808">Transferase</keyword>
<protein>
    <submittedName>
        <fullName evidence="8">Mitochondrial protein</fullName>
    </submittedName>
</protein>
<dbReference type="GO" id="GO:0004519">
    <property type="term" value="F:endonuclease activity"/>
    <property type="evidence" value="ECO:0007669"/>
    <property type="project" value="UniProtKB-KW"/>
</dbReference>
<keyword evidence="9" id="KW-1185">Reference proteome</keyword>
<dbReference type="Pfam" id="PF17917">
    <property type="entry name" value="RT_RNaseH"/>
    <property type="match status" value="1"/>
</dbReference>
<evidence type="ECO:0000256" key="4">
    <source>
        <dbReference type="ARBA" id="ARBA00022759"/>
    </source>
</evidence>
<evidence type="ECO:0000256" key="5">
    <source>
        <dbReference type="ARBA" id="ARBA00022801"/>
    </source>
</evidence>
<evidence type="ECO:0000256" key="2">
    <source>
        <dbReference type="ARBA" id="ARBA00022695"/>
    </source>
</evidence>
<dbReference type="InterPro" id="IPR043128">
    <property type="entry name" value="Rev_trsase/Diguanyl_cyclase"/>
</dbReference>
<dbReference type="Gene3D" id="3.30.70.270">
    <property type="match status" value="1"/>
</dbReference>
<dbReference type="CDD" id="cd09274">
    <property type="entry name" value="RNase_HI_RT_Ty3"/>
    <property type="match status" value="1"/>
</dbReference>
<feature type="domain" description="Reverse transcriptase RNase H-like" evidence="7">
    <location>
        <begin position="109"/>
        <end position="208"/>
    </location>
</feature>
<keyword evidence="2" id="KW-0548">Nucleotidyltransferase</keyword>
<sequence>MFAYLKKCLFGVSQVEYLGHVISAPGVATDAGKTESMLSWPQPVNIKQLRGFLGLTRYYRKFVQGYGTIVKPLTELLKKDKFLWFELAQEAFDKLKKAMVSVPVLGLPNFEKVFIIERDASGTGAGAALIQDKRPLAYFSHGLTAREQLKPAYEHELMAIVMAVMKWKQYLFGRKFELHTDQQSLKFLLEQKEVNMEYQRWLIRLLGYDMEIVYKPRVENKAADGLSRIPYSVSALLFAITVPSVTQLQDFFKEIEQDKSIQQLITQFHAKELRGSHYQVIKNRLCDNIVF</sequence>
<dbReference type="InterPro" id="IPR041373">
    <property type="entry name" value="RT_RNaseH"/>
</dbReference>
<dbReference type="InterPro" id="IPR050951">
    <property type="entry name" value="Retrovirus_Pol_polyprotein"/>
</dbReference>
<dbReference type="FunFam" id="3.30.70.270:FF:000020">
    <property type="entry name" value="Transposon Tf2-6 polyprotein-like Protein"/>
    <property type="match status" value="1"/>
</dbReference>
<dbReference type="PANTHER" id="PTHR37984">
    <property type="entry name" value="PROTEIN CBG26694"/>
    <property type="match status" value="1"/>
</dbReference>
<proteinExistence type="predicted"/>
<name>A0ABD1AWJ1_CARAN</name>
<keyword evidence="6" id="KW-0695">RNA-directed DNA polymerase</keyword>
<evidence type="ECO:0000259" key="7">
    <source>
        <dbReference type="Pfam" id="PF17917"/>
    </source>
</evidence>
<accession>A0ABD1AWJ1</accession>
<reference evidence="8 9" key="1">
    <citation type="submission" date="2024-04" db="EMBL/GenBank/DDBJ databases">
        <title>Genome assembly C_amara_ONT_v2.</title>
        <authorList>
            <person name="Yant L."/>
            <person name="Moore C."/>
            <person name="Slenker M."/>
        </authorList>
    </citation>
    <scope>NUCLEOTIDE SEQUENCE [LARGE SCALE GENOMIC DNA]</scope>
    <source>
        <tissue evidence="8">Leaf</tissue>
    </source>
</reference>
<dbReference type="GO" id="GO:0016787">
    <property type="term" value="F:hydrolase activity"/>
    <property type="evidence" value="ECO:0007669"/>
    <property type="project" value="UniProtKB-KW"/>
</dbReference>
<dbReference type="EMBL" id="JBANAX010000387">
    <property type="protein sequence ID" value="KAL1210922.1"/>
    <property type="molecule type" value="Genomic_DNA"/>
</dbReference>
<gene>
    <name evidence="8" type="ORF">V5N11_011276</name>
</gene>
<evidence type="ECO:0000313" key="8">
    <source>
        <dbReference type="EMBL" id="KAL1210922.1"/>
    </source>
</evidence>